<proteinExistence type="predicted"/>
<sequence length="227" mass="25772">MRSLSKRQKEIGLVILASVLLLMLAAYSYFNIYSPAKEANERVTQTLANERDILFALQRQEAQQSPSETSTSRQLQQKVPVKPLEDLILLQVQKAEVKSDTYVNAVNFSLEETSIENPPEHVTNVQAVITEVHLETDTYSKVDRFIEEIESMERIFIIDGIEFTAPEEIRTMEQETENMEMTVRFHAFYRPDLENLVDEAPKVDAPVPSGKQDPTPFNQIPGLGGSE</sequence>
<dbReference type="Proteomes" id="UP000321901">
    <property type="component" value="Unassembled WGS sequence"/>
</dbReference>
<evidence type="ECO:0000256" key="2">
    <source>
        <dbReference type="SAM" id="Phobius"/>
    </source>
</evidence>
<name>A0A511Z4F1_9BACL</name>
<dbReference type="OrthoDB" id="2427034at2"/>
<protein>
    <recommendedName>
        <fullName evidence="5">Pilus assembly protein PilO</fullName>
    </recommendedName>
</protein>
<accession>A0A511Z4F1</accession>
<evidence type="ECO:0000313" key="3">
    <source>
        <dbReference type="EMBL" id="GEN82333.1"/>
    </source>
</evidence>
<reference evidence="3 4" key="1">
    <citation type="submission" date="2019-07" db="EMBL/GenBank/DDBJ databases">
        <title>Whole genome shotgun sequence of Sporosarcina luteola NBRC 105378.</title>
        <authorList>
            <person name="Hosoyama A."/>
            <person name="Uohara A."/>
            <person name="Ohji S."/>
            <person name="Ichikawa N."/>
        </authorList>
    </citation>
    <scope>NUCLEOTIDE SEQUENCE [LARGE SCALE GENOMIC DNA]</scope>
    <source>
        <strain evidence="3 4">NBRC 105378</strain>
    </source>
</reference>
<dbReference type="AlphaFoldDB" id="A0A511Z4F1"/>
<organism evidence="3 4">
    <name type="scientific">Sporosarcina luteola</name>
    <dbReference type="NCBI Taxonomy" id="582850"/>
    <lineage>
        <taxon>Bacteria</taxon>
        <taxon>Bacillati</taxon>
        <taxon>Bacillota</taxon>
        <taxon>Bacilli</taxon>
        <taxon>Bacillales</taxon>
        <taxon>Caryophanaceae</taxon>
        <taxon>Sporosarcina</taxon>
    </lineage>
</organism>
<evidence type="ECO:0000313" key="4">
    <source>
        <dbReference type="Proteomes" id="UP000321901"/>
    </source>
</evidence>
<feature type="transmembrane region" description="Helical" evidence="2">
    <location>
        <begin position="12"/>
        <end position="30"/>
    </location>
</feature>
<dbReference type="EMBL" id="BJYL01000007">
    <property type="protein sequence ID" value="GEN82333.1"/>
    <property type="molecule type" value="Genomic_DNA"/>
</dbReference>
<gene>
    <name evidence="3" type="ORF">SLU01_06450</name>
</gene>
<comment type="caution">
    <text evidence="3">The sequence shown here is derived from an EMBL/GenBank/DDBJ whole genome shotgun (WGS) entry which is preliminary data.</text>
</comment>
<keyword evidence="2" id="KW-0472">Membrane</keyword>
<keyword evidence="4" id="KW-1185">Reference proteome</keyword>
<keyword evidence="2" id="KW-1133">Transmembrane helix</keyword>
<dbReference type="RefSeq" id="WP_147055291.1">
    <property type="nucleotide sequence ID" value="NZ_BJYL01000007.1"/>
</dbReference>
<evidence type="ECO:0000256" key="1">
    <source>
        <dbReference type="SAM" id="MobiDB-lite"/>
    </source>
</evidence>
<feature type="region of interest" description="Disordered" evidence="1">
    <location>
        <begin position="199"/>
        <end position="227"/>
    </location>
</feature>
<evidence type="ECO:0008006" key="5">
    <source>
        <dbReference type="Google" id="ProtNLM"/>
    </source>
</evidence>
<keyword evidence="2" id="KW-0812">Transmembrane</keyword>